<gene>
    <name evidence="4" type="ORF">H6P81_002019</name>
</gene>
<name>A0AAV7FBS6_ARIFI</name>
<comment type="caution">
    <text evidence="4">The sequence shown here is derived from an EMBL/GenBank/DDBJ whole genome shotgun (WGS) entry which is preliminary data.</text>
</comment>
<sequence>MYSSRKLLGIAKSEISLIQRYISILLSPVSPVSPVPVSSNTVIRHFGSLAGPPPLVRGFCSKPDALSKMVLLFSEKEGPESGIDENERIRQAVSNLTGDLISCGAADSEKLVEILNTKGSFLLQKDAGPLLIELLLQMRECPQIGIEIFNWKRREVDAVINVTPEEYAKAINLAGRMKNLTLAVKLFSEATSKEIQTTSVYNALMSAYMHNDNAMESFSLFETLKKDPKCESTIVTFNILLSACGLLMMVKEMERVLTMIREHGLTPTVTTYNALIAGYVTAWNWKDMETTYWTMQQLQIMPNTRTYLLMVRGYAMSGNLQKMEATYELVRDHVNEKHTALLRSMICAYCKSSDGDRVKKIEALLKLLPEDEYRPWLNVLLIRLYAQEDLVEQMENSIEEALGRNTPIITLNVMHAIIASYFRCNALDKLIEFVKQANYAGWRLCRSLYHCKMVMYGCQDRFEEMEDVLDEMISSGFCLTKKTFVIMYKAYLKGGQKSKVNRVLGLMFKQGYATWSILAGYLSTCEKLAKFRVIVKSPDTINWMRMKLTMPWMTWYGVDRRIKAFRCKQHLRWYSYEAVRKKHSSTRAANPTQ</sequence>
<evidence type="ECO:0000256" key="1">
    <source>
        <dbReference type="ARBA" id="ARBA00007626"/>
    </source>
</evidence>
<dbReference type="InterPro" id="IPR002885">
    <property type="entry name" value="PPR_rpt"/>
</dbReference>
<dbReference type="PANTHER" id="PTHR47874:SF1">
    <property type="entry name" value="OS05G0407900 PROTEIN"/>
    <property type="match status" value="1"/>
</dbReference>
<dbReference type="InterPro" id="IPR011990">
    <property type="entry name" value="TPR-like_helical_dom_sf"/>
</dbReference>
<protein>
    <recommendedName>
        <fullName evidence="6">Pentatricopeptide repeat-containing protein</fullName>
    </recommendedName>
</protein>
<keyword evidence="5" id="KW-1185">Reference proteome</keyword>
<evidence type="ECO:0000313" key="5">
    <source>
        <dbReference type="Proteomes" id="UP000825729"/>
    </source>
</evidence>
<evidence type="ECO:0000256" key="3">
    <source>
        <dbReference type="PROSITE-ProRule" id="PRU00708"/>
    </source>
</evidence>
<evidence type="ECO:0008006" key="6">
    <source>
        <dbReference type="Google" id="ProtNLM"/>
    </source>
</evidence>
<dbReference type="NCBIfam" id="TIGR00756">
    <property type="entry name" value="PPR"/>
    <property type="match status" value="2"/>
</dbReference>
<reference evidence="4 5" key="1">
    <citation type="submission" date="2021-07" db="EMBL/GenBank/DDBJ databases">
        <title>The Aristolochia fimbriata genome: insights into angiosperm evolution, floral development and chemical biosynthesis.</title>
        <authorList>
            <person name="Jiao Y."/>
        </authorList>
    </citation>
    <scope>NUCLEOTIDE SEQUENCE [LARGE SCALE GENOMIC DNA]</scope>
    <source>
        <strain evidence="4">IBCAS-2021</strain>
        <tissue evidence="4">Leaf</tissue>
    </source>
</reference>
<dbReference type="Proteomes" id="UP000825729">
    <property type="component" value="Unassembled WGS sequence"/>
</dbReference>
<keyword evidence="2" id="KW-0677">Repeat</keyword>
<evidence type="ECO:0000313" key="4">
    <source>
        <dbReference type="EMBL" id="KAG9457511.1"/>
    </source>
</evidence>
<dbReference type="Gene3D" id="1.25.40.10">
    <property type="entry name" value="Tetratricopeptide repeat domain"/>
    <property type="match status" value="2"/>
</dbReference>
<organism evidence="4 5">
    <name type="scientific">Aristolochia fimbriata</name>
    <name type="common">White veined hardy Dutchman's pipe vine</name>
    <dbReference type="NCBI Taxonomy" id="158543"/>
    <lineage>
        <taxon>Eukaryota</taxon>
        <taxon>Viridiplantae</taxon>
        <taxon>Streptophyta</taxon>
        <taxon>Embryophyta</taxon>
        <taxon>Tracheophyta</taxon>
        <taxon>Spermatophyta</taxon>
        <taxon>Magnoliopsida</taxon>
        <taxon>Magnoliidae</taxon>
        <taxon>Piperales</taxon>
        <taxon>Aristolochiaceae</taxon>
        <taxon>Aristolochia</taxon>
    </lineage>
</organism>
<dbReference type="EMBL" id="JAINDJ010000002">
    <property type="protein sequence ID" value="KAG9457511.1"/>
    <property type="molecule type" value="Genomic_DNA"/>
</dbReference>
<dbReference type="Pfam" id="PF13041">
    <property type="entry name" value="PPR_2"/>
    <property type="match status" value="2"/>
</dbReference>
<dbReference type="InterPro" id="IPR044179">
    <property type="entry name" value="PPR5-like"/>
</dbReference>
<dbReference type="Pfam" id="PF01535">
    <property type="entry name" value="PPR"/>
    <property type="match status" value="1"/>
</dbReference>
<evidence type="ECO:0000256" key="2">
    <source>
        <dbReference type="ARBA" id="ARBA00022737"/>
    </source>
</evidence>
<comment type="similarity">
    <text evidence="1">Belongs to the PPR family. P subfamily.</text>
</comment>
<dbReference type="PANTHER" id="PTHR47874">
    <property type="entry name" value="EXPRESSED PROTEIN"/>
    <property type="match status" value="1"/>
</dbReference>
<feature type="repeat" description="PPR" evidence="3">
    <location>
        <begin position="233"/>
        <end position="267"/>
    </location>
</feature>
<dbReference type="PROSITE" id="PS51375">
    <property type="entry name" value="PPR"/>
    <property type="match status" value="1"/>
</dbReference>
<dbReference type="GO" id="GO:0003729">
    <property type="term" value="F:mRNA binding"/>
    <property type="evidence" value="ECO:0007669"/>
    <property type="project" value="InterPro"/>
</dbReference>
<accession>A0AAV7FBS6</accession>
<proteinExistence type="inferred from homology"/>
<dbReference type="AlphaFoldDB" id="A0AAV7FBS6"/>